<dbReference type="Proteomes" id="UP000813444">
    <property type="component" value="Unassembled WGS sequence"/>
</dbReference>
<gene>
    <name evidence="1" type="ORF">B0I35DRAFT_483157</name>
</gene>
<keyword evidence="2" id="KW-1185">Reference proteome</keyword>
<reference evidence="1" key="1">
    <citation type="journal article" date="2021" name="Nat. Commun.">
        <title>Genetic determinants of endophytism in the Arabidopsis root mycobiome.</title>
        <authorList>
            <person name="Mesny F."/>
            <person name="Miyauchi S."/>
            <person name="Thiergart T."/>
            <person name="Pickel B."/>
            <person name="Atanasova L."/>
            <person name="Karlsson M."/>
            <person name="Huettel B."/>
            <person name="Barry K.W."/>
            <person name="Haridas S."/>
            <person name="Chen C."/>
            <person name="Bauer D."/>
            <person name="Andreopoulos W."/>
            <person name="Pangilinan J."/>
            <person name="LaButti K."/>
            <person name="Riley R."/>
            <person name="Lipzen A."/>
            <person name="Clum A."/>
            <person name="Drula E."/>
            <person name="Henrissat B."/>
            <person name="Kohler A."/>
            <person name="Grigoriev I.V."/>
            <person name="Martin F.M."/>
            <person name="Hacquard S."/>
        </authorList>
    </citation>
    <scope>NUCLEOTIDE SEQUENCE</scope>
    <source>
        <strain evidence="1">MPI-CAGE-CH-0235</strain>
    </source>
</reference>
<accession>A0A8K0WL68</accession>
<evidence type="ECO:0000313" key="1">
    <source>
        <dbReference type="EMBL" id="KAH7308628.1"/>
    </source>
</evidence>
<evidence type="ECO:0000313" key="2">
    <source>
        <dbReference type="Proteomes" id="UP000813444"/>
    </source>
</evidence>
<organism evidence="1 2">
    <name type="scientific">Stachybotrys elegans</name>
    <dbReference type="NCBI Taxonomy" id="80388"/>
    <lineage>
        <taxon>Eukaryota</taxon>
        <taxon>Fungi</taxon>
        <taxon>Dikarya</taxon>
        <taxon>Ascomycota</taxon>
        <taxon>Pezizomycotina</taxon>
        <taxon>Sordariomycetes</taxon>
        <taxon>Hypocreomycetidae</taxon>
        <taxon>Hypocreales</taxon>
        <taxon>Stachybotryaceae</taxon>
        <taxon>Stachybotrys</taxon>
    </lineage>
</organism>
<dbReference type="AlphaFoldDB" id="A0A8K0WL68"/>
<proteinExistence type="predicted"/>
<comment type="caution">
    <text evidence="1">The sequence shown here is derived from an EMBL/GenBank/DDBJ whole genome shotgun (WGS) entry which is preliminary data.</text>
</comment>
<protein>
    <submittedName>
        <fullName evidence="1">Uncharacterized protein</fullName>
    </submittedName>
</protein>
<name>A0A8K0WL68_9HYPO</name>
<sequence>MGASTFQNLLSTPELVFLYQNAVQDNIEYKVSAFWQHYLALKFPPEKRYIISHEHSPDNRSRRRVDILVQHLFPDPSVATTILMTECKRRCNSKFNDLEKQLLGYAESYFRANPNIGAVGGMTVWGTKARVWTLEANWNRDGVVAVFIPRFGPCTSNDKAWYIDAGHVESWYIEEAVCEMTGSAPPPRPEELDEYERS</sequence>
<dbReference type="EMBL" id="JAGPNK010000015">
    <property type="protein sequence ID" value="KAH7308628.1"/>
    <property type="molecule type" value="Genomic_DNA"/>
</dbReference>
<dbReference type="OrthoDB" id="5090566at2759"/>